<keyword evidence="7" id="KW-1185">Reference proteome</keyword>
<reference evidence="6" key="1">
    <citation type="submission" date="2023-04" db="EMBL/GenBank/DDBJ databases">
        <title>Phytophthora lilii NBRC 32176.</title>
        <authorList>
            <person name="Ichikawa N."/>
            <person name="Sato H."/>
            <person name="Tonouchi N."/>
        </authorList>
    </citation>
    <scope>NUCLEOTIDE SEQUENCE</scope>
    <source>
        <strain evidence="6">NBRC 32176</strain>
    </source>
</reference>
<dbReference type="PANTHER" id="PTHR43107">
    <property type="entry name" value="LONG-CHAIN FATTY ACID TRANSPORT PROTEIN"/>
    <property type="match status" value="1"/>
</dbReference>
<name>A0A9W6TA99_9STRA</name>
<dbReference type="AlphaFoldDB" id="A0A9W6TA99"/>
<dbReference type="GO" id="GO:0005324">
    <property type="term" value="F:long-chain fatty acid transmembrane transporter activity"/>
    <property type="evidence" value="ECO:0007669"/>
    <property type="project" value="TreeGrafter"/>
</dbReference>
<dbReference type="EMBL" id="BSXW01000034">
    <property type="protein sequence ID" value="GMF10235.1"/>
    <property type="molecule type" value="Genomic_DNA"/>
</dbReference>
<comment type="caution">
    <text evidence="6">The sequence shown here is derived from an EMBL/GenBank/DDBJ whole genome shotgun (WGS) entry which is preliminary data.</text>
</comment>
<accession>A0A9W6TA99</accession>
<protein>
    <submittedName>
        <fullName evidence="6">Unnamed protein product</fullName>
    </submittedName>
</protein>
<gene>
    <name evidence="6" type="ORF">Plil01_000106500</name>
</gene>
<dbReference type="OrthoDB" id="288590at2759"/>
<keyword evidence="2" id="KW-0436">Ligase</keyword>
<sequence>MADAWNSVAEAVRGLPGVAEALAALPELPLAVPTKFLAVAGAAALGYYVDQKLLISSDLLHSGMQAVALLQAKRHARNGALLPDLFEQSVARWPHKPCMQCGARALSFRQVDDAANRVARWGLRRGLRPGQTVALLMENRPEFVVVWLGLAKIGVVTALLNTHLQPDGLAHCATVAATKWMIVGHELAHKLPLVEKQLADMEFYIYGDGRRTRDFRAQAREINAGR</sequence>
<dbReference type="Proteomes" id="UP001165083">
    <property type="component" value="Unassembled WGS sequence"/>
</dbReference>
<keyword evidence="4" id="KW-0067">ATP-binding</keyword>
<dbReference type="GO" id="GO:0005524">
    <property type="term" value="F:ATP binding"/>
    <property type="evidence" value="ECO:0007669"/>
    <property type="project" value="UniProtKB-KW"/>
</dbReference>
<feature type="domain" description="AMP-dependent synthetase/ligase" evidence="5">
    <location>
        <begin position="86"/>
        <end position="196"/>
    </location>
</feature>
<evidence type="ECO:0000313" key="6">
    <source>
        <dbReference type="EMBL" id="GMF10235.1"/>
    </source>
</evidence>
<dbReference type="GO" id="GO:0005886">
    <property type="term" value="C:plasma membrane"/>
    <property type="evidence" value="ECO:0007669"/>
    <property type="project" value="TreeGrafter"/>
</dbReference>
<dbReference type="Gene3D" id="3.40.50.12780">
    <property type="entry name" value="N-terminal domain of ligase-like"/>
    <property type="match status" value="1"/>
</dbReference>
<keyword evidence="3" id="KW-0547">Nucleotide-binding</keyword>
<evidence type="ECO:0000256" key="4">
    <source>
        <dbReference type="ARBA" id="ARBA00022840"/>
    </source>
</evidence>
<evidence type="ECO:0000256" key="1">
    <source>
        <dbReference type="ARBA" id="ARBA00006432"/>
    </source>
</evidence>
<dbReference type="SUPFAM" id="SSF56801">
    <property type="entry name" value="Acetyl-CoA synthetase-like"/>
    <property type="match status" value="1"/>
</dbReference>
<evidence type="ECO:0000256" key="3">
    <source>
        <dbReference type="ARBA" id="ARBA00022741"/>
    </source>
</evidence>
<dbReference type="InterPro" id="IPR000873">
    <property type="entry name" value="AMP-dep_synth/lig_dom"/>
</dbReference>
<evidence type="ECO:0000259" key="5">
    <source>
        <dbReference type="Pfam" id="PF00501"/>
    </source>
</evidence>
<dbReference type="GO" id="GO:0004467">
    <property type="term" value="F:long-chain fatty acid-CoA ligase activity"/>
    <property type="evidence" value="ECO:0007669"/>
    <property type="project" value="TreeGrafter"/>
</dbReference>
<organism evidence="6 7">
    <name type="scientific">Phytophthora lilii</name>
    <dbReference type="NCBI Taxonomy" id="2077276"/>
    <lineage>
        <taxon>Eukaryota</taxon>
        <taxon>Sar</taxon>
        <taxon>Stramenopiles</taxon>
        <taxon>Oomycota</taxon>
        <taxon>Peronosporomycetes</taxon>
        <taxon>Peronosporales</taxon>
        <taxon>Peronosporaceae</taxon>
        <taxon>Phytophthora</taxon>
    </lineage>
</organism>
<dbReference type="PANTHER" id="PTHR43107:SF15">
    <property type="entry name" value="FATTY ACID TRANSPORT PROTEIN 3, ISOFORM A"/>
    <property type="match status" value="1"/>
</dbReference>
<dbReference type="InterPro" id="IPR042099">
    <property type="entry name" value="ANL_N_sf"/>
</dbReference>
<dbReference type="GO" id="GO:0044539">
    <property type="term" value="P:long-chain fatty acid import into cell"/>
    <property type="evidence" value="ECO:0007669"/>
    <property type="project" value="TreeGrafter"/>
</dbReference>
<evidence type="ECO:0000313" key="7">
    <source>
        <dbReference type="Proteomes" id="UP001165083"/>
    </source>
</evidence>
<evidence type="ECO:0000256" key="2">
    <source>
        <dbReference type="ARBA" id="ARBA00022598"/>
    </source>
</evidence>
<comment type="similarity">
    <text evidence="1">Belongs to the ATP-dependent AMP-binding enzyme family.</text>
</comment>
<dbReference type="Pfam" id="PF00501">
    <property type="entry name" value="AMP-binding"/>
    <property type="match status" value="1"/>
</dbReference>
<proteinExistence type="inferred from homology"/>